<evidence type="ECO:0000256" key="6">
    <source>
        <dbReference type="SAM" id="MobiDB-lite"/>
    </source>
</evidence>
<organism evidence="8 9">
    <name type="scientific">Mycena venus</name>
    <dbReference type="NCBI Taxonomy" id="2733690"/>
    <lineage>
        <taxon>Eukaryota</taxon>
        <taxon>Fungi</taxon>
        <taxon>Dikarya</taxon>
        <taxon>Basidiomycota</taxon>
        <taxon>Agaricomycotina</taxon>
        <taxon>Agaricomycetes</taxon>
        <taxon>Agaricomycetidae</taxon>
        <taxon>Agaricales</taxon>
        <taxon>Marasmiineae</taxon>
        <taxon>Mycenaceae</taxon>
        <taxon>Mycena</taxon>
    </lineage>
</organism>
<feature type="region of interest" description="Disordered" evidence="6">
    <location>
        <begin position="398"/>
        <end position="439"/>
    </location>
</feature>
<dbReference type="SUPFAM" id="SSF90123">
    <property type="entry name" value="ABC transporter transmembrane region"/>
    <property type="match status" value="1"/>
</dbReference>
<feature type="transmembrane region" description="Helical" evidence="7">
    <location>
        <begin position="90"/>
        <end position="114"/>
    </location>
</feature>
<keyword evidence="3" id="KW-0067">ATP-binding</keyword>
<proteinExistence type="predicted"/>
<gene>
    <name evidence="8" type="ORF">MVEN_00791700</name>
</gene>
<evidence type="ECO:0000256" key="5">
    <source>
        <dbReference type="ARBA" id="ARBA00023136"/>
    </source>
</evidence>
<sequence length="474" mass="52199">MKLCDSDALDLTNPCVRGSWAALAPTVLVLLICLSFVPPPLPKVVLDAIKSPFAQYLSLHEAEGLVLADEKNSTEAELEVENTVPLWRTVVFVFIGLLECLAWLANGTFLLITGHPRWDAIQQLLVALTWVYTAVRPILRPTATPPYDMLTLYLLHIAGDILQLGGYMFQHNASGVPLPGTLVLVGLSVDLALLVGLVAVIMGMPVALPSHLVKKEDIGSSVSPEDYTVLWRWVTFTWVYPLVKRGRNATLNEKDIWNLSPNIQSRPIFIKFSTLPQKSLLVKIWAANSFDIIVDFILTLCSILFNYAEPFFLKRILDSLDTSDDIAKNKGKAYIYAILMFTCSLCKAQCDVQHLWLGRRACTRIRSELMAAVYDKALKRRDFSGVVDQEKAKEAADKKAAAAAGTPPVLSKAEQKAKDTADKESAEKADDPKAGAADTGKIVNLMAGDANRISFQVGCELHALPDSRPNQMHD</sequence>
<feature type="compositionally biased region" description="Basic and acidic residues" evidence="6">
    <location>
        <begin position="413"/>
        <end position="433"/>
    </location>
</feature>
<dbReference type="AlphaFoldDB" id="A0A8H6YK98"/>
<keyword evidence="1 7" id="KW-0812">Transmembrane</keyword>
<evidence type="ECO:0000256" key="1">
    <source>
        <dbReference type="ARBA" id="ARBA00022692"/>
    </source>
</evidence>
<feature type="transmembrane region" description="Helical" evidence="7">
    <location>
        <begin position="182"/>
        <end position="208"/>
    </location>
</feature>
<evidence type="ECO:0000256" key="4">
    <source>
        <dbReference type="ARBA" id="ARBA00022989"/>
    </source>
</evidence>
<evidence type="ECO:0000256" key="7">
    <source>
        <dbReference type="SAM" id="Phobius"/>
    </source>
</evidence>
<dbReference type="PANTHER" id="PTHR24223:SF415">
    <property type="entry name" value="FI20190P1"/>
    <property type="match status" value="1"/>
</dbReference>
<evidence type="ECO:0008006" key="10">
    <source>
        <dbReference type="Google" id="ProtNLM"/>
    </source>
</evidence>
<evidence type="ECO:0000313" key="9">
    <source>
        <dbReference type="Proteomes" id="UP000620124"/>
    </source>
</evidence>
<dbReference type="InterPro" id="IPR036640">
    <property type="entry name" value="ABC1_TM_sf"/>
</dbReference>
<evidence type="ECO:0000313" key="8">
    <source>
        <dbReference type="EMBL" id="KAF7360602.1"/>
    </source>
</evidence>
<dbReference type="OrthoDB" id="6500128at2759"/>
<keyword evidence="4 7" id="KW-1133">Transmembrane helix</keyword>
<dbReference type="GO" id="GO:0016020">
    <property type="term" value="C:membrane"/>
    <property type="evidence" value="ECO:0007669"/>
    <property type="project" value="InterPro"/>
</dbReference>
<dbReference type="GO" id="GO:0005524">
    <property type="term" value="F:ATP binding"/>
    <property type="evidence" value="ECO:0007669"/>
    <property type="project" value="UniProtKB-KW"/>
</dbReference>
<feature type="transmembrane region" description="Helical" evidence="7">
    <location>
        <begin position="20"/>
        <end position="37"/>
    </location>
</feature>
<keyword evidence="2" id="KW-0547">Nucleotide-binding</keyword>
<dbReference type="InterPro" id="IPR050173">
    <property type="entry name" value="ABC_transporter_C-like"/>
</dbReference>
<keyword evidence="5 7" id="KW-0472">Membrane</keyword>
<keyword evidence="9" id="KW-1185">Reference proteome</keyword>
<reference evidence="8" key="1">
    <citation type="submission" date="2020-05" db="EMBL/GenBank/DDBJ databases">
        <title>Mycena genomes resolve the evolution of fungal bioluminescence.</title>
        <authorList>
            <person name="Tsai I.J."/>
        </authorList>
    </citation>
    <scope>NUCLEOTIDE SEQUENCE</scope>
    <source>
        <strain evidence="8">CCC161011</strain>
    </source>
</reference>
<dbReference type="Proteomes" id="UP000620124">
    <property type="component" value="Unassembled WGS sequence"/>
</dbReference>
<dbReference type="EMBL" id="JACAZI010000005">
    <property type="protein sequence ID" value="KAF7360602.1"/>
    <property type="molecule type" value="Genomic_DNA"/>
</dbReference>
<evidence type="ECO:0000256" key="3">
    <source>
        <dbReference type="ARBA" id="ARBA00022840"/>
    </source>
</evidence>
<comment type="caution">
    <text evidence="8">The sequence shown here is derived from an EMBL/GenBank/DDBJ whole genome shotgun (WGS) entry which is preliminary data.</text>
</comment>
<dbReference type="Gene3D" id="1.20.1560.10">
    <property type="entry name" value="ABC transporter type 1, transmembrane domain"/>
    <property type="match status" value="1"/>
</dbReference>
<evidence type="ECO:0000256" key="2">
    <source>
        <dbReference type="ARBA" id="ARBA00022741"/>
    </source>
</evidence>
<accession>A0A8H6YK98</accession>
<protein>
    <recommendedName>
        <fullName evidence="10">ABC transmembrane type-1 domain-containing protein</fullName>
    </recommendedName>
</protein>
<dbReference type="GO" id="GO:0042626">
    <property type="term" value="F:ATPase-coupled transmembrane transporter activity"/>
    <property type="evidence" value="ECO:0007669"/>
    <property type="project" value="TreeGrafter"/>
</dbReference>
<dbReference type="PANTHER" id="PTHR24223">
    <property type="entry name" value="ATP-BINDING CASSETTE SUB-FAMILY C"/>
    <property type="match status" value="1"/>
</dbReference>
<name>A0A8H6YK98_9AGAR</name>